<name>A0A918N084_9ALTE</name>
<comment type="caution">
    <text evidence="2">The sequence shown here is derived from an EMBL/GenBank/DDBJ whole genome shotgun (WGS) entry which is preliminary data.</text>
</comment>
<dbReference type="AlphaFoldDB" id="A0A918N084"/>
<accession>A0A918N084</accession>
<dbReference type="Gene3D" id="2.120.10.80">
    <property type="entry name" value="Kelch-type beta propeller"/>
    <property type="match status" value="2"/>
</dbReference>
<dbReference type="InterPro" id="IPR015915">
    <property type="entry name" value="Kelch-typ_b-propeller"/>
</dbReference>
<dbReference type="SMART" id="SM00612">
    <property type="entry name" value="Kelch"/>
    <property type="match status" value="4"/>
</dbReference>
<dbReference type="PANTHER" id="PTHR45632">
    <property type="entry name" value="LD33804P"/>
    <property type="match status" value="1"/>
</dbReference>
<dbReference type="Pfam" id="PF24681">
    <property type="entry name" value="Kelch_KLHDC2_KLHL20_DRC7"/>
    <property type="match status" value="1"/>
</dbReference>
<gene>
    <name evidence="2" type="ORF">GCM10007391_28900</name>
</gene>
<sequence>MALAFLPRCSVAALVSLLLITACASSPEPANKPSTLHMARYGHAAVADDEHIYVFGGGGERGFLSSVEMIDPDTREVTLLSTKILPRRYLTAVWDGEESVFLLGGHMVVDDELRYVATVEVFNTTTHEITSTTPMRVPRSFNSAAKIGDKLIVAGGTTTVPKRQGEGLTLLATPFTTAFDLQNKTWSRLANLRVPRNTKVVAVNETICAMGGYNGFEQFATIECYDAPSDTWRSLPDAPAPFSAHSLIAYQEDVYVFGDYNDMDRVMKVNMKTNTWSYPTSDYQASRHNVAVVFGDEVFVIGGNTGTQGAVLDTIQVFTLPLAPQAARQ</sequence>
<proteinExistence type="predicted"/>
<organism evidence="2 3">
    <name type="scientific">Alteromonas halophila</name>
    <dbReference type="NCBI Taxonomy" id="516698"/>
    <lineage>
        <taxon>Bacteria</taxon>
        <taxon>Pseudomonadati</taxon>
        <taxon>Pseudomonadota</taxon>
        <taxon>Gammaproteobacteria</taxon>
        <taxon>Alteromonadales</taxon>
        <taxon>Alteromonadaceae</taxon>
        <taxon>Alteromonas/Salinimonas group</taxon>
        <taxon>Alteromonas</taxon>
    </lineage>
</organism>
<evidence type="ECO:0000256" key="1">
    <source>
        <dbReference type="SAM" id="SignalP"/>
    </source>
</evidence>
<protein>
    <recommendedName>
        <fullName evidence="4">Galactose oxidase</fullName>
    </recommendedName>
</protein>
<dbReference type="SUPFAM" id="SSF117281">
    <property type="entry name" value="Kelch motif"/>
    <property type="match status" value="1"/>
</dbReference>
<keyword evidence="3" id="KW-1185">Reference proteome</keyword>
<feature type="signal peptide" evidence="1">
    <location>
        <begin position="1"/>
        <end position="24"/>
    </location>
</feature>
<evidence type="ECO:0008006" key="4">
    <source>
        <dbReference type="Google" id="ProtNLM"/>
    </source>
</evidence>
<feature type="chain" id="PRO_5036815386" description="Galactose oxidase" evidence="1">
    <location>
        <begin position="25"/>
        <end position="329"/>
    </location>
</feature>
<evidence type="ECO:0000313" key="3">
    <source>
        <dbReference type="Proteomes" id="UP000631300"/>
    </source>
</evidence>
<dbReference type="EMBL" id="BMXP01000009">
    <property type="protein sequence ID" value="GGW92874.1"/>
    <property type="molecule type" value="Genomic_DNA"/>
</dbReference>
<dbReference type="RefSeq" id="WP_189407708.1">
    <property type="nucleotide sequence ID" value="NZ_BMXP01000009.1"/>
</dbReference>
<reference evidence="2" key="2">
    <citation type="submission" date="2020-09" db="EMBL/GenBank/DDBJ databases">
        <authorList>
            <person name="Sun Q."/>
            <person name="Kim S."/>
        </authorList>
    </citation>
    <scope>NUCLEOTIDE SEQUENCE</scope>
    <source>
        <strain evidence="2">KCTC 22164</strain>
    </source>
</reference>
<evidence type="ECO:0000313" key="2">
    <source>
        <dbReference type="EMBL" id="GGW92874.1"/>
    </source>
</evidence>
<dbReference type="InterPro" id="IPR006652">
    <property type="entry name" value="Kelch_1"/>
</dbReference>
<dbReference type="Proteomes" id="UP000631300">
    <property type="component" value="Unassembled WGS sequence"/>
</dbReference>
<keyword evidence="1" id="KW-0732">Signal</keyword>
<reference evidence="2" key="1">
    <citation type="journal article" date="2014" name="Int. J. Syst. Evol. Microbiol.">
        <title>Complete genome sequence of Corynebacterium casei LMG S-19264T (=DSM 44701T), isolated from a smear-ripened cheese.</title>
        <authorList>
            <consortium name="US DOE Joint Genome Institute (JGI-PGF)"/>
            <person name="Walter F."/>
            <person name="Albersmeier A."/>
            <person name="Kalinowski J."/>
            <person name="Ruckert C."/>
        </authorList>
    </citation>
    <scope>NUCLEOTIDE SEQUENCE</scope>
    <source>
        <strain evidence="2">KCTC 22164</strain>
    </source>
</reference>